<dbReference type="Proteomes" id="UP000256748">
    <property type="component" value="Unassembled WGS sequence"/>
</dbReference>
<feature type="domain" description="Glycosyl hydrolase family 13 catalytic" evidence="16">
    <location>
        <begin position="23"/>
        <end position="422"/>
    </location>
</feature>
<dbReference type="Gene3D" id="3.20.20.80">
    <property type="entry name" value="Glycosidases"/>
    <property type="match status" value="1"/>
</dbReference>
<comment type="catalytic activity">
    <reaction evidence="15">
        <text>D-maltose + ATP = alpha-maltose 1-phosphate + ADP + H(+)</text>
        <dbReference type="Rhea" id="RHEA:31915"/>
        <dbReference type="ChEBI" id="CHEBI:15378"/>
        <dbReference type="ChEBI" id="CHEBI:17306"/>
        <dbReference type="ChEBI" id="CHEBI:30616"/>
        <dbReference type="ChEBI" id="CHEBI:63576"/>
        <dbReference type="ChEBI" id="CHEBI:456216"/>
        <dbReference type="EC" id="2.7.1.175"/>
    </reaction>
</comment>
<gene>
    <name evidence="17" type="ORF">B5K10_28600</name>
</gene>
<evidence type="ECO:0000256" key="5">
    <source>
        <dbReference type="ARBA" id="ARBA00012619"/>
    </source>
</evidence>
<keyword evidence="9" id="KW-0547">Nucleotide-binding</keyword>
<dbReference type="InterPro" id="IPR032091">
    <property type="entry name" value="Malt_amylase-like_C"/>
</dbReference>
<evidence type="ECO:0000256" key="12">
    <source>
        <dbReference type="ARBA" id="ARBA00023235"/>
    </source>
</evidence>
<dbReference type="InterPro" id="IPR012810">
    <property type="entry name" value="TreS/a-amylase_N"/>
</dbReference>
<dbReference type="GO" id="GO:0016740">
    <property type="term" value="F:transferase activity"/>
    <property type="evidence" value="ECO:0007669"/>
    <property type="project" value="UniProtKB-KW"/>
</dbReference>
<evidence type="ECO:0000259" key="16">
    <source>
        <dbReference type="SMART" id="SM00642"/>
    </source>
</evidence>
<evidence type="ECO:0000313" key="17">
    <source>
        <dbReference type="EMBL" id="RFB84511.1"/>
    </source>
</evidence>
<comment type="catalytic activity">
    <reaction evidence="1">
        <text>D-maltose = alpha,alpha-trehalose</text>
        <dbReference type="Rhea" id="RHEA:15145"/>
        <dbReference type="ChEBI" id="CHEBI:16551"/>
        <dbReference type="ChEBI" id="CHEBI:17306"/>
        <dbReference type="EC" id="5.4.99.16"/>
    </reaction>
</comment>
<dbReference type="EC" id="5.4.99.16" evidence="5"/>
<dbReference type="GO" id="GO:0005524">
    <property type="term" value="F:ATP binding"/>
    <property type="evidence" value="ECO:0007669"/>
    <property type="project" value="UniProtKB-KW"/>
</dbReference>
<keyword evidence="10" id="KW-0106">Calcium</keyword>
<dbReference type="InterPro" id="IPR012811">
    <property type="entry name" value="TreS_maltokin_C_dom"/>
</dbReference>
<proteinExistence type="inferred from homology"/>
<evidence type="ECO:0000256" key="7">
    <source>
        <dbReference type="ARBA" id="ARBA00022679"/>
    </source>
</evidence>
<dbReference type="NCBIfam" id="TIGR02457">
    <property type="entry name" value="TreS_Cterm"/>
    <property type="match status" value="1"/>
</dbReference>
<sequence>MDTMNADGSHQPLLWYKDAIIYQLHIKSFYDANGDGVGDFAGLHAKLDHIAALGVNAIWLLPFFPSPRRDDGYDIADYGNVSPDYGTVEDFRAFVDAAHQRNIRVIIELVINHTSDQHPWFQRARQAPAGSPERDFYVWSDTDQKFPETRIIFIDTEKSNWTWDAVAGAYYWHRFYSHQPDLNFDSPLVMEELLKVMRFWLETGIDGFRLDAIPYLVEREGTINENLPETHAILKRIRAALDATHPGVMLLAEANQWPEDTREYFGEGDECHMAFHFPLMPRMYMAIAKEDRFPITDILRQTPEIPENCQWAIFLRNHDELTLEMVTDAERDYLWETYASDKRARINLGIRRRLAPLMERDRRRIELMNALLLSMPGTPVIYYGDEIGMGDNIYLGDRDGVRTPMQWSPDRNGGFSRVDPARLVLPPVADPLYGFEAVNVEAQSTDAHSLLNWTRKMLALRGRHPAFGRGSLRFLAPENRKILAYLREYDGETLMCVANLSRLPQAVELDLSAFEGRVPIELTGMSPFPPIGQLTYLLTLPPYGFFWFQLEADADPPAWRTAPPEQLPDLVTMVTRRGLLDLVDEPKLARVLSNEILPAYLAKRRWFGAKDQPLQAARLISATPIPFADGIVLGELEAVLPNHSESYQLPLAVAWDDAQPSVLTQQLALGRIRQGRRVGFLTDGFAAEAMARGILRGLGDRSRITGRTGTLEFLGTERLDRLAVTDDRPVHWLSAEQSNSSLIVGDLAMIKLIRHIFPGIHPEVEMTRYLTRAGYDHTAPLLGEVAHTDSSGRRSTLIIVQGAIRNQGDAWNWMLNNLRRGADELVLNDPAVQPGDDVFQPLISFVAMVGLRLGELHVVLAGETADEAFRPVVAGDSEVEAMKKAVAGEVDYAMSKLSEREENADPVIDLLAAQLLKRRSELVELAATLAQATRHTLMTRTHGDFHLGQILVSEGDAVIIDFEGEPAKNLGERRAKTNPLRDVAGLLRSLSYLVATAKLDNDAVIEHENEVRREAIARFGHQAEEAFLDAYSQAVSASKALDMPADQRRRVLDAFLLEKAAYEIAYEARNRPKWLPIPLSGLTEIVSRLAGVKA</sequence>
<dbReference type="Pfam" id="PF00128">
    <property type="entry name" value="Alpha-amylase"/>
    <property type="match status" value="2"/>
</dbReference>
<evidence type="ECO:0000256" key="3">
    <source>
        <dbReference type="ARBA" id="ARBA00006219"/>
    </source>
</evidence>
<dbReference type="PANTHER" id="PTHR10357">
    <property type="entry name" value="ALPHA-AMYLASE FAMILY MEMBER"/>
    <property type="match status" value="1"/>
</dbReference>
<dbReference type="GO" id="GO:0005975">
    <property type="term" value="P:carbohydrate metabolic process"/>
    <property type="evidence" value="ECO:0007669"/>
    <property type="project" value="InterPro"/>
</dbReference>
<organism evidence="17 18">
    <name type="scientific">Rhizobium leguminosarum bv. trifolii</name>
    <dbReference type="NCBI Taxonomy" id="386"/>
    <lineage>
        <taxon>Bacteria</taxon>
        <taxon>Pseudomonadati</taxon>
        <taxon>Pseudomonadota</taxon>
        <taxon>Alphaproteobacteria</taxon>
        <taxon>Hyphomicrobiales</taxon>
        <taxon>Rhizobiaceae</taxon>
        <taxon>Rhizobium/Agrobacterium group</taxon>
        <taxon>Rhizobium</taxon>
    </lineage>
</organism>
<evidence type="ECO:0000256" key="13">
    <source>
        <dbReference type="ARBA" id="ARBA00031251"/>
    </source>
</evidence>
<dbReference type="SMART" id="SM00642">
    <property type="entry name" value="Aamy"/>
    <property type="match status" value="1"/>
</dbReference>
<dbReference type="GO" id="GO:0046872">
    <property type="term" value="F:metal ion binding"/>
    <property type="evidence" value="ECO:0007669"/>
    <property type="project" value="UniProtKB-KW"/>
</dbReference>
<comment type="caution">
    <text evidence="17">The sequence shown here is derived from an EMBL/GenBank/DDBJ whole genome shotgun (WGS) entry which is preliminary data.</text>
</comment>
<evidence type="ECO:0000256" key="6">
    <source>
        <dbReference type="ARBA" id="ARBA00013882"/>
    </source>
</evidence>
<evidence type="ECO:0000256" key="9">
    <source>
        <dbReference type="ARBA" id="ARBA00022741"/>
    </source>
</evidence>
<evidence type="ECO:0000256" key="4">
    <source>
        <dbReference type="ARBA" id="ARBA00011962"/>
    </source>
</evidence>
<comment type="similarity">
    <text evidence="2">Belongs to the glycosyl hydrolase 13 family. TreS subfamily.</text>
</comment>
<dbReference type="NCBIfam" id="TIGR02456">
    <property type="entry name" value="treS_nterm"/>
    <property type="match status" value="1"/>
</dbReference>
<protein>
    <recommendedName>
        <fullName evidence="6">Maltokinase</fullName>
        <ecNumber evidence="4">2.7.1.175</ecNumber>
        <ecNumber evidence="5">5.4.99.16</ecNumber>
    </recommendedName>
    <alternativeName>
        <fullName evidence="14">Maltose alpha-D-glucosyltransferase</fullName>
    </alternativeName>
    <alternativeName>
        <fullName evidence="13">Maltose-1-phosphate synthase</fullName>
    </alternativeName>
</protein>
<evidence type="ECO:0000313" key="18">
    <source>
        <dbReference type="Proteomes" id="UP000256748"/>
    </source>
</evidence>
<dbReference type="InterPro" id="IPR040999">
    <property type="entry name" value="Mak_N_cap"/>
</dbReference>
<dbReference type="InterPro" id="IPR017853">
    <property type="entry name" value="GH"/>
</dbReference>
<keyword evidence="8" id="KW-0479">Metal-binding</keyword>
<dbReference type="InterPro" id="IPR045857">
    <property type="entry name" value="O16G_dom_2"/>
</dbReference>
<dbReference type="EC" id="2.7.1.175" evidence="4"/>
<comment type="similarity">
    <text evidence="3">Belongs to the aminoglycoside phosphotransferase family.</text>
</comment>
<dbReference type="AlphaFoldDB" id="A0A3E1B2G3"/>
<dbReference type="GO" id="GO:0047471">
    <property type="term" value="F:maltose alpha-D-glucosyltransferase activity"/>
    <property type="evidence" value="ECO:0007669"/>
    <property type="project" value="UniProtKB-EC"/>
</dbReference>
<accession>A0A3E1B2G3</accession>
<dbReference type="Gene3D" id="2.60.40.1180">
    <property type="entry name" value="Golgi alpha-mannosidase II"/>
    <property type="match status" value="1"/>
</dbReference>
<keyword evidence="12" id="KW-0413">Isomerase</keyword>
<dbReference type="RefSeq" id="WP_116275971.1">
    <property type="nucleotide sequence ID" value="NZ_KZ859530.1"/>
</dbReference>
<dbReference type="SUPFAM" id="SSF51445">
    <property type="entry name" value="(Trans)glycosidases"/>
    <property type="match status" value="1"/>
</dbReference>
<evidence type="ECO:0000256" key="11">
    <source>
        <dbReference type="ARBA" id="ARBA00022840"/>
    </source>
</evidence>
<dbReference type="EMBL" id="NAOO01000041">
    <property type="protein sequence ID" value="RFB84511.1"/>
    <property type="molecule type" value="Genomic_DNA"/>
</dbReference>
<dbReference type="InterPro" id="IPR013780">
    <property type="entry name" value="Glyco_hydro_b"/>
</dbReference>
<evidence type="ECO:0000256" key="15">
    <source>
        <dbReference type="ARBA" id="ARBA00049067"/>
    </source>
</evidence>
<keyword evidence="11" id="KW-0067">ATP-binding</keyword>
<evidence type="ECO:0000256" key="2">
    <source>
        <dbReference type="ARBA" id="ARBA00005496"/>
    </source>
</evidence>
<dbReference type="FunFam" id="3.20.20.80:FF:000055">
    <property type="entry name" value="Trehalose synthase"/>
    <property type="match status" value="1"/>
</dbReference>
<keyword evidence="7 17" id="KW-0808">Transferase</keyword>
<dbReference type="Pfam" id="PF16657">
    <property type="entry name" value="Malt_amylase_C"/>
    <property type="match status" value="1"/>
</dbReference>
<reference evidence="17 18" key="1">
    <citation type="submission" date="2017-03" db="EMBL/GenBank/DDBJ databases">
        <title>Genome analysis of Rhizobial strains effectives or ineffectives for nitrogen fixation isolated from bean seeds.</title>
        <authorList>
            <person name="Peralta H."/>
            <person name="Aguilar-Vera A."/>
            <person name="Mora Y."/>
            <person name="Vargas-Lagunas C."/>
            <person name="Girard L."/>
            <person name="Mora J."/>
        </authorList>
    </citation>
    <scope>NUCLEOTIDE SEQUENCE [LARGE SCALE GENOMIC DNA]</scope>
    <source>
        <strain evidence="17 18">CCGM5</strain>
    </source>
</reference>
<evidence type="ECO:0000256" key="1">
    <source>
        <dbReference type="ARBA" id="ARBA00001595"/>
    </source>
</evidence>
<dbReference type="Gene3D" id="3.90.400.10">
    <property type="entry name" value="Oligo-1,6-glucosidase, Domain 2"/>
    <property type="match status" value="1"/>
</dbReference>
<evidence type="ECO:0000256" key="8">
    <source>
        <dbReference type="ARBA" id="ARBA00022723"/>
    </source>
</evidence>
<dbReference type="Pfam" id="PF18085">
    <property type="entry name" value="Mak_N_cap"/>
    <property type="match status" value="1"/>
</dbReference>
<dbReference type="SUPFAM" id="SSF56112">
    <property type="entry name" value="Protein kinase-like (PK-like)"/>
    <property type="match status" value="1"/>
</dbReference>
<name>A0A3E1B2G3_RHILT</name>
<dbReference type="InterPro" id="IPR006047">
    <property type="entry name" value="GH13_cat_dom"/>
</dbReference>
<dbReference type="CDD" id="cd11334">
    <property type="entry name" value="AmyAc_TreS"/>
    <property type="match status" value="1"/>
</dbReference>
<dbReference type="Gene3D" id="3.90.1200.10">
    <property type="match status" value="1"/>
</dbReference>
<dbReference type="PANTHER" id="PTHR10357:SF219">
    <property type="entry name" value="MALTOSE ALPHA-D-GLUCOSYLTRANSFERASE"/>
    <property type="match status" value="1"/>
</dbReference>
<dbReference type="SUPFAM" id="SSF51011">
    <property type="entry name" value="Glycosyl hydrolase domain"/>
    <property type="match status" value="1"/>
</dbReference>
<evidence type="ECO:0000256" key="14">
    <source>
        <dbReference type="ARBA" id="ARBA00031378"/>
    </source>
</evidence>
<dbReference type="InterPro" id="IPR011009">
    <property type="entry name" value="Kinase-like_dom_sf"/>
</dbReference>
<evidence type="ECO:0000256" key="10">
    <source>
        <dbReference type="ARBA" id="ARBA00022837"/>
    </source>
</evidence>